<accession>A0A401LB83</accession>
<feature type="transmembrane region" description="Helical" evidence="1">
    <location>
        <begin position="61"/>
        <end position="84"/>
    </location>
</feature>
<feature type="transmembrane region" description="Helical" evidence="1">
    <location>
        <begin position="189"/>
        <end position="210"/>
    </location>
</feature>
<feature type="transmembrane region" description="Helical" evidence="1">
    <location>
        <begin position="109"/>
        <end position="137"/>
    </location>
</feature>
<protein>
    <submittedName>
        <fullName evidence="2">Uncharacterized protein</fullName>
    </submittedName>
</protein>
<keyword evidence="1" id="KW-0812">Transmembrane</keyword>
<evidence type="ECO:0000256" key="1">
    <source>
        <dbReference type="SAM" id="Phobius"/>
    </source>
</evidence>
<dbReference type="OrthoDB" id="2068508at2"/>
<name>A0A401LB83_9FIRM</name>
<reference evidence="2 3" key="1">
    <citation type="submission" date="2018-10" db="EMBL/GenBank/DDBJ databases">
        <title>Draft Genome Sequence of Anaerotignum sp. KCTC 15736.</title>
        <authorList>
            <person name="Choi S.H."/>
            <person name="Kim J.S."/>
            <person name="Kang S.W."/>
            <person name="Lee J.S."/>
            <person name="Park S.H."/>
        </authorList>
    </citation>
    <scope>NUCLEOTIDE SEQUENCE [LARGE SCALE GENOMIC DNA]</scope>
    <source>
        <strain evidence="2 3">KCTC 15736</strain>
    </source>
</reference>
<evidence type="ECO:0000313" key="2">
    <source>
        <dbReference type="EMBL" id="GCB28796.1"/>
    </source>
</evidence>
<dbReference type="EMBL" id="BHVZ01000001">
    <property type="protein sequence ID" value="GCB28796.1"/>
    <property type="molecule type" value="Genomic_DNA"/>
</dbReference>
<proteinExistence type="predicted"/>
<gene>
    <name evidence="2" type="ORF">KGMB03357_04570</name>
</gene>
<feature type="transmembrane region" description="Helical" evidence="1">
    <location>
        <begin position="217"/>
        <end position="235"/>
    </location>
</feature>
<dbReference type="AlphaFoldDB" id="A0A401LB83"/>
<feature type="transmembrane region" description="Helical" evidence="1">
    <location>
        <begin position="21"/>
        <end position="41"/>
    </location>
</feature>
<evidence type="ECO:0000313" key="3">
    <source>
        <dbReference type="Proteomes" id="UP000287361"/>
    </source>
</evidence>
<keyword evidence="1" id="KW-0472">Membrane</keyword>
<keyword evidence="3" id="KW-1185">Reference proteome</keyword>
<comment type="caution">
    <text evidence="2">The sequence shown here is derived from an EMBL/GenBank/DDBJ whole genome shotgun (WGS) entry which is preliminary data.</text>
</comment>
<dbReference type="Proteomes" id="UP000287361">
    <property type="component" value="Unassembled WGS sequence"/>
</dbReference>
<keyword evidence="1" id="KW-1133">Transmembrane helix</keyword>
<feature type="transmembrane region" description="Helical" evidence="1">
    <location>
        <begin position="255"/>
        <end position="273"/>
    </location>
</feature>
<sequence>MKNVWKLSNYLYGWLWQKWTKAVTLVSMILAVCFLIAAAVPTGDPKAYDYYPKVFRSYDMVIDHSLLPILFALGLVLILIGIFVQIKGFSTNGKGIYTMLLLPMKRHEVYLAFVLSAAAAVALYYLLWLVLMVAAYFPLMSFYKMQAAKEIFVLTKDNIVTGLDASRTNGLFLAFHRSTFLDMVFPSSFWRVVPALGGLALIFTGIFFAGFCTENKVTAVLGSSAMLLCGGYLYLHDVIRYVTSTYYEAPIGRQLILGTIGLVAAIWWQDSIVQKLGKRTDL</sequence>
<organism evidence="2 3">
    <name type="scientific">Anaerotignum faecicola</name>
    <dbReference type="NCBI Taxonomy" id="2358141"/>
    <lineage>
        <taxon>Bacteria</taxon>
        <taxon>Bacillati</taxon>
        <taxon>Bacillota</taxon>
        <taxon>Clostridia</taxon>
        <taxon>Lachnospirales</taxon>
        <taxon>Anaerotignaceae</taxon>
        <taxon>Anaerotignum</taxon>
    </lineage>
</organism>